<protein>
    <submittedName>
        <fullName evidence="1">Uncharacterized protein</fullName>
    </submittedName>
</protein>
<dbReference type="EnsemblMetazoa" id="G13230.7">
    <property type="protein sequence ID" value="G13230.7:cds"/>
    <property type="gene ID" value="G13230"/>
</dbReference>
<organism evidence="1 2">
    <name type="scientific">Magallana gigas</name>
    <name type="common">Pacific oyster</name>
    <name type="synonym">Crassostrea gigas</name>
    <dbReference type="NCBI Taxonomy" id="29159"/>
    <lineage>
        <taxon>Eukaryota</taxon>
        <taxon>Metazoa</taxon>
        <taxon>Spiralia</taxon>
        <taxon>Lophotrochozoa</taxon>
        <taxon>Mollusca</taxon>
        <taxon>Bivalvia</taxon>
        <taxon>Autobranchia</taxon>
        <taxon>Pteriomorphia</taxon>
        <taxon>Ostreida</taxon>
        <taxon>Ostreoidea</taxon>
        <taxon>Ostreidae</taxon>
        <taxon>Magallana</taxon>
    </lineage>
</organism>
<proteinExistence type="predicted"/>
<dbReference type="EnsemblMetazoa" id="G13230.6">
    <property type="protein sequence ID" value="G13230.6:cds"/>
    <property type="gene ID" value="G13230"/>
</dbReference>
<reference evidence="1" key="1">
    <citation type="submission" date="2022-08" db="UniProtKB">
        <authorList>
            <consortium name="EnsemblMetazoa"/>
        </authorList>
    </citation>
    <scope>IDENTIFICATION</scope>
    <source>
        <strain evidence="1">05x7-T-G4-1.051#20</strain>
    </source>
</reference>
<dbReference type="EnsemblMetazoa" id="G13230.2">
    <property type="protein sequence ID" value="G13230.2:cds"/>
    <property type="gene ID" value="G13230"/>
</dbReference>
<dbReference type="EnsemblMetazoa" id="G13230.9">
    <property type="protein sequence ID" value="G13230.9:cds"/>
    <property type="gene ID" value="G13230"/>
</dbReference>
<dbReference type="AlphaFoldDB" id="A0A8W8I9S6"/>
<dbReference type="EnsemblMetazoa" id="G13230.8">
    <property type="protein sequence ID" value="G13230.8:cds"/>
    <property type="gene ID" value="G13230"/>
</dbReference>
<evidence type="ECO:0000313" key="1">
    <source>
        <dbReference type="EnsemblMetazoa" id="G13230.3:cds"/>
    </source>
</evidence>
<sequence length="365" mass="41735">MTGQTSTCVRKMVRHVIQNMEDFQHNLDSMVQDLQRLIRDIDTVTTEIQERFDRKSTKRCNHQNGTECPRREDALQKLLDTVRTVDESPDLDLSYLDISTSYQRPRWGRSLSFPVSSFKLSSLVNPKEEFREEYNATSFVCDEFNSEDQRKRDSIVRTTRCTAQLKESAKIVTIVPEFKSSISTIDRHSSSSKSSGTYKEINSIKRTTASFENTQQVIAEATTQTSFTLDSSSEFDGDVFRNDVPEPLYTGSYEREMELELENLIDSYRQTRDPDDWLMETGSSTRIGSSDEEAELAQELNTWMSFTLPNTAPPSESSESSFSASESDIVNHNTHATTVYGNLIFSDNLVIMPSRSRKVIERFDV</sequence>
<name>A0A8W8I9S6_MAGGI</name>
<dbReference type="EnsemblMetazoa" id="G13230.3">
    <property type="protein sequence ID" value="G13230.3:cds"/>
    <property type="gene ID" value="G13230"/>
</dbReference>
<dbReference type="OrthoDB" id="6067610at2759"/>
<dbReference type="EnsemblMetazoa" id="G13230.4">
    <property type="protein sequence ID" value="G13230.4:cds"/>
    <property type="gene ID" value="G13230"/>
</dbReference>
<evidence type="ECO:0000313" key="2">
    <source>
        <dbReference type="Proteomes" id="UP000005408"/>
    </source>
</evidence>
<keyword evidence="2" id="KW-1185">Reference proteome</keyword>
<dbReference type="Proteomes" id="UP000005408">
    <property type="component" value="Unassembled WGS sequence"/>
</dbReference>
<accession>A0A8W8I9S6</accession>
<dbReference type="EnsemblMetazoa" id="G13230.5">
    <property type="protein sequence ID" value="G13230.5:cds"/>
    <property type="gene ID" value="G13230"/>
</dbReference>